<feature type="domain" description="Response regulatory" evidence="11">
    <location>
        <begin position="554"/>
        <end position="670"/>
    </location>
</feature>
<sequence length="671" mass="72818">MVNLFQKLFADSPALRAETEKRRQLQERFQLFIEQVKDYAIFMLDPQGRVASWNQGAQRLKGYEAGDILGRHFSCFYEPGDVAAGLPAQVLALAEEYGTCQQEGWRVREDGSRFLAHVVVTALRDPGGALTGFVKITRDITMQKDAEARMASFARELEESAAASDRGLRGSEARLQGFVRHATAAIAFKDGEGRYLLINPAMEALLALPAERILGRTDLELLPEPRGGEVALLDRKVLGAAQAVEVEERWTHGDGSVHDYLAQKFPLVDAEGRNWGIGAICTDITERKRAEQARLQSQKLESLGVLSGGIAHDFNNLLGAILGNLGLAQMEISPTASASTRLKTIESLVVKATNLTRQMLAYSGRGTFEIKPIHLNVLVEEMTHLLTISISKKVTMRYSLDRTVPLIQADASQLQQVVMNLVINASDAIGDNPGTITVRTGVMSADADYLERTFQSQPMAPGTFVTLEVADDGSGMSPETQKRIFEPFFTTKFSGRGLGLSAIQGIIKGHGGGIRVYSEVGKGTTFKLLFPATSAPAGAQPGPEALQLFHGAGTILVVDDEESIRTMAAGILTQMGFDALLAADGMEALMLYETHKADIRLIILDLTMPHMDGAEAFAALRARGHATPVVLSSGFNESEAVTRFRGEGLAGFLQKPYRVQSFIQAVKAALE</sequence>
<dbReference type="InterPro" id="IPR003661">
    <property type="entry name" value="HisK_dim/P_dom"/>
</dbReference>
<dbReference type="SUPFAM" id="SSF55785">
    <property type="entry name" value="PYP-like sensor domain (PAS domain)"/>
    <property type="match status" value="2"/>
</dbReference>
<dbReference type="SMART" id="SM00387">
    <property type="entry name" value="HATPase_c"/>
    <property type="match status" value="1"/>
</dbReference>
<evidence type="ECO:0000256" key="7">
    <source>
        <dbReference type="ARBA" id="ARBA00022840"/>
    </source>
</evidence>
<dbReference type="PROSITE" id="PS50110">
    <property type="entry name" value="RESPONSE_REGULATORY"/>
    <property type="match status" value="1"/>
</dbReference>
<evidence type="ECO:0000256" key="3">
    <source>
        <dbReference type="ARBA" id="ARBA00022553"/>
    </source>
</evidence>
<dbReference type="InterPro" id="IPR000700">
    <property type="entry name" value="PAS-assoc_C"/>
</dbReference>
<evidence type="ECO:0000259" key="12">
    <source>
        <dbReference type="PROSITE" id="PS50112"/>
    </source>
</evidence>
<evidence type="ECO:0000259" key="13">
    <source>
        <dbReference type="PROSITE" id="PS50113"/>
    </source>
</evidence>
<dbReference type="SUPFAM" id="SSF47384">
    <property type="entry name" value="Homodimeric domain of signal transducing histidine kinase"/>
    <property type="match status" value="1"/>
</dbReference>
<dbReference type="Gene3D" id="1.10.287.130">
    <property type="match status" value="1"/>
</dbReference>
<dbReference type="PROSITE" id="PS50109">
    <property type="entry name" value="HIS_KIN"/>
    <property type="match status" value="1"/>
</dbReference>
<dbReference type="NCBIfam" id="TIGR00229">
    <property type="entry name" value="sensory_box"/>
    <property type="match status" value="2"/>
</dbReference>
<dbReference type="Pfam" id="PF13426">
    <property type="entry name" value="PAS_9"/>
    <property type="match status" value="1"/>
</dbReference>
<dbReference type="InterPro" id="IPR003594">
    <property type="entry name" value="HATPase_dom"/>
</dbReference>
<dbReference type="InterPro" id="IPR036890">
    <property type="entry name" value="HATPase_C_sf"/>
</dbReference>
<evidence type="ECO:0000256" key="9">
    <source>
        <dbReference type="PROSITE-ProRule" id="PRU00169"/>
    </source>
</evidence>
<dbReference type="InterPro" id="IPR011006">
    <property type="entry name" value="CheY-like_superfamily"/>
</dbReference>
<dbReference type="RefSeq" id="WP_316412199.1">
    <property type="nucleotide sequence ID" value="NZ_AP027080.1"/>
</dbReference>
<dbReference type="Gene3D" id="3.30.565.10">
    <property type="entry name" value="Histidine kinase-like ATPase, C-terminal domain"/>
    <property type="match status" value="1"/>
</dbReference>
<dbReference type="GO" id="GO:0005524">
    <property type="term" value="F:ATP binding"/>
    <property type="evidence" value="ECO:0007669"/>
    <property type="project" value="UniProtKB-KW"/>
</dbReference>
<dbReference type="GO" id="GO:0000155">
    <property type="term" value="F:phosphorelay sensor kinase activity"/>
    <property type="evidence" value="ECO:0007669"/>
    <property type="project" value="InterPro"/>
</dbReference>
<organism evidence="14 15">
    <name type="scientific">Mesoterricola silvestris</name>
    <dbReference type="NCBI Taxonomy" id="2927979"/>
    <lineage>
        <taxon>Bacteria</taxon>
        <taxon>Pseudomonadati</taxon>
        <taxon>Acidobacteriota</taxon>
        <taxon>Holophagae</taxon>
        <taxon>Holophagales</taxon>
        <taxon>Holophagaceae</taxon>
        <taxon>Mesoterricola</taxon>
    </lineage>
</organism>
<feature type="domain" description="PAS" evidence="12">
    <location>
        <begin position="171"/>
        <end position="219"/>
    </location>
</feature>
<dbReference type="Pfam" id="PF02518">
    <property type="entry name" value="HATPase_c"/>
    <property type="match status" value="1"/>
</dbReference>
<dbReference type="PANTHER" id="PTHR43065">
    <property type="entry name" value="SENSOR HISTIDINE KINASE"/>
    <property type="match status" value="1"/>
</dbReference>
<dbReference type="SMART" id="SM00086">
    <property type="entry name" value="PAC"/>
    <property type="match status" value="2"/>
</dbReference>
<keyword evidence="7" id="KW-0067">ATP-binding</keyword>
<dbReference type="PRINTS" id="PR00344">
    <property type="entry name" value="BCTRLSENSOR"/>
</dbReference>
<dbReference type="InterPro" id="IPR004358">
    <property type="entry name" value="Sig_transdc_His_kin-like_C"/>
</dbReference>
<dbReference type="InterPro" id="IPR013656">
    <property type="entry name" value="PAS_4"/>
</dbReference>
<keyword evidence="6" id="KW-0418">Kinase</keyword>
<dbReference type="KEGG" id="msil:METEAL_27020"/>
<dbReference type="SMART" id="SM00091">
    <property type="entry name" value="PAS"/>
    <property type="match status" value="2"/>
</dbReference>
<dbReference type="PROSITE" id="PS50113">
    <property type="entry name" value="PAC"/>
    <property type="match status" value="2"/>
</dbReference>
<dbReference type="InterPro" id="IPR001789">
    <property type="entry name" value="Sig_transdc_resp-reg_receiver"/>
</dbReference>
<reference evidence="15" key="1">
    <citation type="journal article" date="2023" name="Int. J. Syst. Evol. Microbiol.">
        <title>Mesoterricola silvestris gen. nov., sp. nov., Mesoterricola sediminis sp. nov., Geothrix oryzae sp. nov., Geothrix edaphica sp. nov., Geothrix rubra sp. nov., and Geothrix limicola sp. nov., six novel members of Acidobacteriota isolated from soils.</title>
        <authorList>
            <person name="Itoh H."/>
            <person name="Sugisawa Y."/>
            <person name="Mise K."/>
            <person name="Xu Z."/>
            <person name="Kuniyasu M."/>
            <person name="Ushijima N."/>
            <person name="Kawano K."/>
            <person name="Kobayashi E."/>
            <person name="Shiratori Y."/>
            <person name="Masuda Y."/>
            <person name="Senoo K."/>
        </authorList>
    </citation>
    <scope>NUCLEOTIDE SEQUENCE [LARGE SCALE GENOMIC DNA]</scope>
    <source>
        <strain evidence="15">W79</strain>
    </source>
</reference>
<comment type="catalytic activity">
    <reaction evidence="1">
        <text>ATP + protein L-histidine = ADP + protein N-phospho-L-histidine.</text>
        <dbReference type="EC" id="2.7.13.3"/>
    </reaction>
</comment>
<dbReference type="EMBL" id="AP027080">
    <property type="protein sequence ID" value="BDU73528.1"/>
    <property type="molecule type" value="Genomic_DNA"/>
</dbReference>
<evidence type="ECO:0000256" key="8">
    <source>
        <dbReference type="ARBA" id="ARBA00023012"/>
    </source>
</evidence>
<evidence type="ECO:0000256" key="6">
    <source>
        <dbReference type="ARBA" id="ARBA00022777"/>
    </source>
</evidence>
<feature type="modified residue" description="4-aspartylphosphate" evidence="9">
    <location>
        <position position="605"/>
    </location>
</feature>
<dbReference type="Pfam" id="PF08448">
    <property type="entry name" value="PAS_4"/>
    <property type="match status" value="1"/>
</dbReference>
<dbReference type="InterPro" id="IPR035965">
    <property type="entry name" value="PAS-like_dom_sf"/>
</dbReference>
<keyword evidence="5" id="KW-0547">Nucleotide-binding</keyword>
<evidence type="ECO:0000256" key="1">
    <source>
        <dbReference type="ARBA" id="ARBA00000085"/>
    </source>
</evidence>
<dbReference type="CDD" id="cd00156">
    <property type="entry name" value="REC"/>
    <property type="match status" value="1"/>
</dbReference>
<feature type="domain" description="PAS" evidence="12">
    <location>
        <begin position="25"/>
        <end position="81"/>
    </location>
</feature>
<dbReference type="PROSITE" id="PS50112">
    <property type="entry name" value="PAS"/>
    <property type="match status" value="2"/>
</dbReference>
<dbReference type="SUPFAM" id="SSF52172">
    <property type="entry name" value="CheY-like"/>
    <property type="match status" value="1"/>
</dbReference>
<keyword evidence="4" id="KW-0808">Transferase</keyword>
<dbReference type="InterPro" id="IPR005467">
    <property type="entry name" value="His_kinase_dom"/>
</dbReference>
<dbReference type="AlphaFoldDB" id="A0AA48H015"/>
<dbReference type="InterPro" id="IPR036097">
    <property type="entry name" value="HisK_dim/P_sf"/>
</dbReference>
<protein>
    <recommendedName>
        <fullName evidence="2">histidine kinase</fullName>
        <ecNumber evidence="2">2.7.13.3</ecNumber>
    </recommendedName>
</protein>
<dbReference type="InterPro" id="IPR001610">
    <property type="entry name" value="PAC"/>
</dbReference>
<feature type="domain" description="PAC" evidence="13">
    <location>
        <begin position="244"/>
        <end position="296"/>
    </location>
</feature>
<dbReference type="CDD" id="cd00130">
    <property type="entry name" value="PAS"/>
    <property type="match status" value="2"/>
</dbReference>
<keyword evidence="8" id="KW-0902">Two-component regulatory system</keyword>
<dbReference type="EC" id="2.7.13.3" evidence="2"/>
<dbReference type="CDD" id="cd00082">
    <property type="entry name" value="HisKA"/>
    <property type="match status" value="1"/>
</dbReference>
<evidence type="ECO:0000259" key="10">
    <source>
        <dbReference type="PROSITE" id="PS50109"/>
    </source>
</evidence>
<dbReference type="PANTHER" id="PTHR43065:SF46">
    <property type="entry name" value="C4-DICARBOXYLATE TRANSPORT SENSOR PROTEIN DCTB"/>
    <property type="match status" value="1"/>
</dbReference>
<evidence type="ECO:0000313" key="14">
    <source>
        <dbReference type="EMBL" id="BDU73528.1"/>
    </source>
</evidence>
<feature type="domain" description="Histidine kinase" evidence="10">
    <location>
        <begin position="309"/>
        <end position="534"/>
    </location>
</feature>
<feature type="domain" description="PAC" evidence="13">
    <location>
        <begin position="100"/>
        <end position="152"/>
    </location>
</feature>
<dbReference type="SMART" id="SM00448">
    <property type="entry name" value="REC"/>
    <property type="match status" value="1"/>
</dbReference>
<evidence type="ECO:0000259" key="11">
    <source>
        <dbReference type="PROSITE" id="PS50110"/>
    </source>
</evidence>
<accession>A0AA48H015</accession>
<dbReference type="Gene3D" id="3.30.450.20">
    <property type="entry name" value="PAS domain"/>
    <property type="match status" value="2"/>
</dbReference>
<evidence type="ECO:0000256" key="5">
    <source>
        <dbReference type="ARBA" id="ARBA00022741"/>
    </source>
</evidence>
<proteinExistence type="predicted"/>
<keyword evidence="3 9" id="KW-0597">Phosphoprotein</keyword>
<dbReference type="Proteomes" id="UP001238179">
    <property type="component" value="Chromosome"/>
</dbReference>
<name>A0AA48H015_9BACT</name>
<dbReference type="SUPFAM" id="SSF55874">
    <property type="entry name" value="ATPase domain of HSP90 chaperone/DNA topoisomerase II/histidine kinase"/>
    <property type="match status" value="1"/>
</dbReference>
<dbReference type="Pfam" id="PF00072">
    <property type="entry name" value="Response_reg"/>
    <property type="match status" value="1"/>
</dbReference>
<evidence type="ECO:0000313" key="15">
    <source>
        <dbReference type="Proteomes" id="UP001238179"/>
    </source>
</evidence>
<dbReference type="InterPro" id="IPR000014">
    <property type="entry name" value="PAS"/>
</dbReference>
<gene>
    <name evidence="14" type="ORF">METEAL_27020</name>
</gene>
<keyword evidence="15" id="KW-1185">Reference proteome</keyword>
<evidence type="ECO:0000256" key="4">
    <source>
        <dbReference type="ARBA" id="ARBA00022679"/>
    </source>
</evidence>
<evidence type="ECO:0000256" key="2">
    <source>
        <dbReference type="ARBA" id="ARBA00012438"/>
    </source>
</evidence>
<dbReference type="Gene3D" id="3.40.50.2300">
    <property type="match status" value="1"/>
</dbReference>